<feature type="chain" id="PRO_5032515138" description="Secreted protein" evidence="1">
    <location>
        <begin position="21"/>
        <end position="121"/>
    </location>
</feature>
<keyword evidence="1" id="KW-0732">Signal</keyword>
<keyword evidence="3" id="KW-1185">Reference proteome</keyword>
<evidence type="ECO:0000313" key="2">
    <source>
        <dbReference type="EMBL" id="DAD46130.1"/>
    </source>
</evidence>
<evidence type="ECO:0000313" key="3">
    <source>
        <dbReference type="Proteomes" id="UP000607653"/>
    </source>
</evidence>
<comment type="caution">
    <text evidence="2">The sequence shown here is derived from an EMBL/GenBank/DDBJ whole genome shotgun (WGS) entry which is preliminary data.</text>
</comment>
<evidence type="ECO:0008006" key="4">
    <source>
        <dbReference type="Google" id="ProtNLM"/>
    </source>
</evidence>
<name>A0A822ZNU1_NELNU</name>
<gene>
    <name evidence="2" type="ORF">HUJ06_004360</name>
</gene>
<reference evidence="2 3" key="1">
    <citation type="journal article" date="2020" name="Mol. Biol. Evol.">
        <title>Distinct Expression and Methylation Patterns for Genes with Different Fates following a Single Whole-Genome Duplication in Flowering Plants.</title>
        <authorList>
            <person name="Shi T."/>
            <person name="Rahmani R.S."/>
            <person name="Gugger P.F."/>
            <person name="Wang M."/>
            <person name="Li H."/>
            <person name="Zhang Y."/>
            <person name="Li Z."/>
            <person name="Wang Q."/>
            <person name="Van de Peer Y."/>
            <person name="Marchal K."/>
            <person name="Chen J."/>
        </authorList>
    </citation>
    <scope>NUCLEOTIDE SEQUENCE [LARGE SCALE GENOMIC DNA]</scope>
    <source>
        <tissue evidence="2">Leaf</tissue>
    </source>
</reference>
<sequence length="121" mass="13376">MDNLWLISLAMALQLTLLPSMPLELCSNPSSSKDGWPTTYHLEVSPLPPLVPRTSSVSLKGFLEWRSWIAVETNPFDSTWKSSMKLGRRLVSLPILSRFSPTLRPSSPILLSASPVPSLSD</sequence>
<feature type="signal peptide" evidence="1">
    <location>
        <begin position="1"/>
        <end position="20"/>
    </location>
</feature>
<proteinExistence type="predicted"/>
<dbReference type="AlphaFoldDB" id="A0A822ZNU1"/>
<organism evidence="2 3">
    <name type="scientific">Nelumbo nucifera</name>
    <name type="common">Sacred lotus</name>
    <dbReference type="NCBI Taxonomy" id="4432"/>
    <lineage>
        <taxon>Eukaryota</taxon>
        <taxon>Viridiplantae</taxon>
        <taxon>Streptophyta</taxon>
        <taxon>Embryophyta</taxon>
        <taxon>Tracheophyta</taxon>
        <taxon>Spermatophyta</taxon>
        <taxon>Magnoliopsida</taxon>
        <taxon>Proteales</taxon>
        <taxon>Nelumbonaceae</taxon>
        <taxon>Nelumbo</taxon>
    </lineage>
</organism>
<dbReference type="EMBL" id="DUZY01000007">
    <property type="protein sequence ID" value="DAD46130.1"/>
    <property type="molecule type" value="Genomic_DNA"/>
</dbReference>
<dbReference type="Proteomes" id="UP000607653">
    <property type="component" value="Unassembled WGS sequence"/>
</dbReference>
<evidence type="ECO:0000256" key="1">
    <source>
        <dbReference type="SAM" id="SignalP"/>
    </source>
</evidence>
<protein>
    <recommendedName>
        <fullName evidence="4">Secreted protein</fullName>
    </recommendedName>
</protein>
<accession>A0A822ZNU1</accession>